<dbReference type="PANTHER" id="PTHR33495">
    <property type="entry name" value="ANTI-SIGMA FACTOR ANTAGONIST TM_1081-RELATED-RELATED"/>
    <property type="match status" value="1"/>
</dbReference>
<dbReference type="InterPro" id="IPR003658">
    <property type="entry name" value="Anti-sigma_ant"/>
</dbReference>
<gene>
    <name evidence="4" type="ORF">SAMN06295885_1220</name>
</gene>
<feature type="domain" description="STAS" evidence="3">
    <location>
        <begin position="2"/>
        <end position="110"/>
    </location>
</feature>
<keyword evidence="5" id="KW-1185">Reference proteome</keyword>
<dbReference type="PANTHER" id="PTHR33495:SF2">
    <property type="entry name" value="ANTI-SIGMA FACTOR ANTAGONIST TM_1081-RELATED"/>
    <property type="match status" value="1"/>
</dbReference>
<proteinExistence type="inferred from homology"/>
<dbReference type="OrthoDB" id="9793697at2"/>
<name>A0A1X7NH10_9MICO</name>
<sequence length="110" mass="11786">MELSTEKIEPDIVVVRPVGRLDLSTAPEFEAVVLRAVTDGDLRIVIDLAGIEFLDSSGLGVLVACLKEARRAGGDLRVAAPAEQPAMVLELSNLDRLLGTAENVEDAYRV</sequence>
<dbReference type="Proteomes" id="UP000193711">
    <property type="component" value="Unassembled WGS sequence"/>
</dbReference>
<dbReference type="SUPFAM" id="SSF52091">
    <property type="entry name" value="SpoIIaa-like"/>
    <property type="match status" value="1"/>
</dbReference>
<dbReference type="NCBIfam" id="TIGR00377">
    <property type="entry name" value="ant_ant_sig"/>
    <property type="match status" value="1"/>
</dbReference>
<evidence type="ECO:0000313" key="5">
    <source>
        <dbReference type="Proteomes" id="UP000193711"/>
    </source>
</evidence>
<dbReference type="PROSITE" id="PS50801">
    <property type="entry name" value="STAS"/>
    <property type="match status" value="1"/>
</dbReference>
<dbReference type="GO" id="GO:0043856">
    <property type="term" value="F:anti-sigma factor antagonist activity"/>
    <property type="evidence" value="ECO:0007669"/>
    <property type="project" value="InterPro"/>
</dbReference>
<dbReference type="EMBL" id="FXBM01000001">
    <property type="protein sequence ID" value="SMH36218.1"/>
    <property type="molecule type" value="Genomic_DNA"/>
</dbReference>
<dbReference type="Gene3D" id="3.30.750.24">
    <property type="entry name" value="STAS domain"/>
    <property type="match status" value="1"/>
</dbReference>
<organism evidence="4 5">
    <name type="scientific">Rathayibacter oskolensis</name>
    <dbReference type="NCBI Taxonomy" id="1891671"/>
    <lineage>
        <taxon>Bacteria</taxon>
        <taxon>Bacillati</taxon>
        <taxon>Actinomycetota</taxon>
        <taxon>Actinomycetes</taxon>
        <taxon>Micrococcales</taxon>
        <taxon>Microbacteriaceae</taxon>
        <taxon>Rathayibacter</taxon>
    </lineage>
</organism>
<evidence type="ECO:0000256" key="1">
    <source>
        <dbReference type="ARBA" id="ARBA00009013"/>
    </source>
</evidence>
<reference evidence="5" key="1">
    <citation type="submission" date="2017-04" db="EMBL/GenBank/DDBJ databases">
        <authorList>
            <person name="Varghese N."/>
            <person name="Submissions S."/>
        </authorList>
    </citation>
    <scope>NUCLEOTIDE SEQUENCE [LARGE SCALE GENOMIC DNA]</scope>
    <source>
        <strain evidence="5">VKM Ac-2121</strain>
    </source>
</reference>
<evidence type="ECO:0000259" key="3">
    <source>
        <dbReference type="PROSITE" id="PS50801"/>
    </source>
</evidence>
<dbReference type="InterPro" id="IPR002645">
    <property type="entry name" value="STAS_dom"/>
</dbReference>
<protein>
    <recommendedName>
        <fullName evidence="2">Anti-sigma factor antagonist</fullName>
    </recommendedName>
</protein>
<evidence type="ECO:0000313" key="4">
    <source>
        <dbReference type="EMBL" id="SMH36218.1"/>
    </source>
</evidence>
<dbReference type="AlphaFoldDB" id="A0A1X7NH10"/>
<evidence type="ECO:0000256" key="2">
    <source>
        <dbReference type="RuleBase" id="RU003749"/>
    </source>
</evidence>
<dbReference type="InterPro" id="IPR036513">
    <property type="entry name" value="STAS_dom_sf"/>
</dbReference>
<comment type="similarity">
    <text evidence="1 2">Belongs to the anti-sigma-factor antagonist family.</text>
</comment>
<dbReference type="CDD" id="cd07043">
    <property type="entry name" value="STAS_anti-anti-sigma_factors"/>
    <property type="match status" value="1"/>
</dbReference>
<accession>A0A1X7NH10</accession>
<dbReference type="Pfam" id="PF01740">
    <property type="entry name" value="STAS"/>
    <property type="match status" value="1"/>
</dbReference>
<dbReference type="RefSeq" id="WP_085475631.1">
    <property type="nucleotide sequence ID" value="NZ_FXBM01000001.1"/>
</dbReference>
<dbReference type="STRING" id="1891671.SAMN06295885_1220"/>